<evidence type="ECO:0000313" key="4">
    <source>
        <dbReference type="Proteomes" id="UP000319514"/>
    </source>
</evidence>
<gene>
    <name evidence="3" type="ORF">FB474_1535</name>
</gene>
<comment type="caution">
    <text evidence="3">The sequence shown here is derived from an EMBL/GenBank/DDBJ whole genome shotgun (WGS) entry which is preliminary data.</text>
</comment>
<keyword evidence="2" id="KW-0732">Signal</keyword>
<evidence type="ECO:0000256" key="2">
    <source>
        <dbReference type="SAM" id="SignalP"/>
    </source>
</evidence>
<dbReference type="RefSeq" id="WP_141788089.1">
    <property type="nucleotide sequence ID" value="NZ_BAAAKX010000021.1"/>
</dbReference>
<accession>A0A542ZII4</accession>
<dbReference type="Proteomes" id="UP000319514">
    <property type="component" value="Unassembled WGS sequence"/>
</dbReference>
<evidence type="ECO:0000313" key="3">
    <source>
        <dbReference type="EMBL" id="TQL60152.1"/>
    </source>
</evidence>
<evidence type="ECO:0000256" key="1">
    <source>
        <dbReference type="SAM" id="MobiDB-lite"/>
    </source>
</evidence>
<feature type="chain" id="PRO_5038655645" evidence="2">
    <location>
        <begin position="26"/>
        <end position="351"/>
    </location>
</feature>
<feature type="region of interest" description="Disordered" evidence="1">
    <location>
        <begin position="43"/>
        <end position="100"/>
    </location>
</feature>
<feature type="compositionally biased region" description="Low complexity" evidence="1">
    <location>
        <begin position="43"/>
        <end position="55"/>
    </location>
</feature>
<name>A0A542ZII4_9MICO</name>
<feature type="signal peptide" evidence="2">
    <location>
        <begin position="1"/>
        <end position="25"/>
    </location>
</feature>
<dbReference type="EMBL" id="VFOQ01000001">
    <property type="protein sequence ID" value="TQL60152.1"/>
    <property type="molecule type" value="Genomic_DNA"/>
</dbReference>
<dbReference type="OrthoDB" id="256753at2"/>
<organism evidence="3 4">
    <name type="scientific">Oryzihumus leptocrescens</name>
    <dbReference type="NCBI Taxonomy" id="297536"/>
    <lineage>
        <taxon>Bacteria</taxon>
        <taxon>Bacillati</taxon>
        <taxon>Actinomycetota</taxon>
        <taxon>Actinomycetes</taxon>
        <taxon>Micrococcales</taxon>
        <taxon>Intrasporangiaceae</taxon>
        <taxon>Oryzihumus</taxon>
    </lineage>
</organism>
<protein>
    <submittedName>
        <fullName evidence="3">Uncharacterized protein</fullName>
    </submittedName>
</protein>
<sequence>MRTRPPRWALRAAVVVALVTLTAQAGSPGHAAPDGAPATAAATSAAAALPTTPAARGSKPPAPFAASADDVLSRHPSWPLPADCSAPQPTPSRARAPLGDGFSPITTLGAHLRIRRAYTVYAGGLTPGDGLPDVRPCDQLLWDTIAVAFPKDLRAQVTELVIFDGRDSNQAGELLGEVEPSVHDHGRWRLALRVDDTDPHELLITIAHEIAHLLSLGPDQVAYSYTDDECPTYLTFTGCLNASSMLLTFLDDTWTMPLFREWARIDAVESDTTRLSRLDAFYAKHHGQFVTPYAVTSPEEDFAESYASWCVDGADAGGDGAAKVQWMGDSAAVALGSVDGCGVLRDLARRS</sequence>
<keyword evidence="4" id="KW-1185">Reference proteome</keyword>
<reference evidence="3 4" key="1">
    <citation type="submission" date="2019-06" db="EMBL/GenBank/DDBJ databases">
        <title>Sequencing the genomes of 1000 actinobacteria strains.</title>
        <authorList>
            <person name="Klenk H.-P."/>
        </authorList>
    </citation>
    <scope>NUCLEOTIDE SEQUENCE [LARGE SCALE GENOMIC DNA]</scope>
    <source>
        <strain evidence="3 4">DSM 18082</strain>
    </source>
</reference>
<dbReference type="AlphaFoldDB" id="A0A542ZII4"/>
<proteinExistence type="predicted"/>